<dbReference type="CDD" id="cd00077">
    <property type="entry name" value="HDc"/>
    <property type="match status" value="1"/>
</dbReference>
<dbReference type="RefSeq" id="XP_022338538.1">
    <property type="nucleotide sequence ID" value="XM_022482830.1"/>
</dbReference>
<dbReference type="Proteomes" id="UP000694844">
    <property type="component" value="Chromosome 5"/>
</dbReference>
<evidence type="ECO:0000256" key="1">
    <source>
        <dbReference type="ARBA" id="ARBA00004286"/>
    </source>
</evidence>
<proteinExistence type="inferred from homology"/>
<evidence type="ECO:0000256" key="10">
    <source>
        <dbReference type="ARBA" id="ARBA00023204"/>
    </source>
</evidence>
<keyword evidence="8" id="KW-0051">Antiviral defense</keyword>
<comment type="catalytic activity">
    <reaction evidence="13">
        <text>a 2'-deoxyribonucleoside 5'-triphosphate + H2O = a 2'-deoxyribonucleoside + triphosphate + H(+)</text>
        <dbReference type="Rhea" id="RHEA:46148"/>
        <dbReference type="ChEBI" id="CHEBI:15377"/>
        <dbReference type="ChEBI" id="CHEBI:15378"/>
        <dbReference type="ChEBI" id="CHEBI:18036"/>
        <dbReference type="ChEBI" id="CHEBI:18274"/>
        <dbReference type="ChEBI" id="CHEBI:61560"/>
    </reaction>
    <physiologicalReaction direction="left-to-right" evidence="13">
        <dbReference type="Rhea" id="RHEA:46149"/>
    </physiologicalReaction>
</comment>
<keyword evidence="7" id="KW-0227">DNA damage</keyword>
<dbReference type="GO" id="GO:0006203">
    <property type="term" value="P:dGTP catabolic process"/>
    <property type="evidence" value="ECO:0007669"/>
    <property type="project" value="TreeGrafter"/>
</dbReference>
<dbReference type="SUPFAM" id="SSF47769">
    <property type="entry name" value="SAM/Pointed domain"/>
    <property type="match status" value="1"/>
</dbReference>
<evidence type="ECO:0000256" key="8">
    <source>
        <dbReference type="ARBA" id="ARBA00023118"/>
    </source>
</evidence>
<reference evidence="19" key="1">
    <citation type="submission" date="2025-08" db="UniProtKB">
        <authorList>
            <consortium name="RefSeq"/>
        </authorList>
    </citation>
    <scope>IDENTIFICATION</scope>
    <source>
        <tissue evidence="19">Whole sample</tissue>
    </source>
</reference>
<dbReference type="FunFam" id="1.10.3210.10:FF:000015">
    <property type="entry name" value="Deoxynucleoside triphosphate triphosphohydrolase SAMHD1"/>
    <property type="match status" value="1"/>
</dbReference>
<feature type="domain" description="HD" evidence="17">
    <location>
        <begin position="181"/>
        <end position="329"/>
    </location>
</feature>
<keyword evidence="4" id="KW-0158">Chromosome</keyword>
<keyword evidence="9" id="KW-0547">Nucleotide-binding</keyword>
<dbReference type="Gene3D" id="1.10.3210.10">
    <property type="entry name" value="Hypothetical protein af1432"/>
    <property type="match status" value="1"/>
</dbReference>
<evidence type="ECO:0000256" key="6">
    <source>
        <dbReference type="ARBA" id="ARBA00022705"/>
    </source>
</evidence>
<dbReference type="PANTHER" id="PTHR11373">
    <property type="entry name" value="DEOXYNUCLEOSIDE TRIPHOSPHATE TRIPHOSPHOHYDROLASE"/>
    <property type="match status" value="1"/>
</dbReference>
<dbReference type="PROSITE" id="PS51831">
    <property type="entry name" value="HD"/>
    <property type="match status" value="1"/>
</dbReference>
<feature type="region of interest" description="Disordered" evidence="16">
    <location>
        <begin position="1"/>
        <end position="61"/>
    </location>
</feature>
<dbReference type="OrthoDB" id="9991235at2759"/>
<evidence type="ECO:0000256" key="14">
    <source>
        <dbReference type="ARBA" id="ARBA00049174"/>
    </source>
</evidence>
<keyword evidence="6" id="KW-0235">DNA replication</keyword>
<dbReference type="SMART" id="SM00471">
    <property type="entry name" value="HDc"/>
    <property type="match status" value="1"/>
</dbReference>
<dbReference type="GO" id="GO:0005634">
    <property type="term" value="C:nucleus"/>
    <property type="evidence" value="ECO:0007669"/>
    <property type="project" value="TreeGrafter"/>
</dbReference>
<evidence type="ECO:0000256" key="16">
    <source>
        <dbReference type="SAM" id="MobiDB-lite"/>
    </source>
</evidence>
<comment type="subcellular location">
    <subcellularLocation>
        <location evidence="1">Chromosome</location>
    </subcellularLocation>
</comment>
<evidence type="ECO:0000256" key="15">
    <source>
        <dbReference type="ARBA" id="ARBA00049451"/>
    </source>
</evidence>
<keyword evidence="18" id="KW-1185">Reference proteome</keyword>
<evidence type="ECO:0000256" key="13">
    <source>
        <dbReference type="ARBA" id="ARBA00048183"/>
    </source>
</evidence>
<comment type="similarity">
    <text evidence="2">Belongs to the SAMHD1 family.</text>
</comment>
<accession>A0A8B8EGD1</accession>
<sequence length="635" mass="72692">MCKCYLKKVEKMPRKRKAKTSLGEESSSTSSKRKPSNCNGGEDKAPSPWDKASVPQEPGASINGEPIYNSIKLLAEEGFEDVAKLLIENGVTSKVLDRVTEKQLENLGVGPLGRRLEAVDCIQKITDRLYGVKIVNDPIHGHIEIHPLCVKIMDTPQFQRLRSIKQLGGTYFVYPGAAHNRFEHSIGVSHLAGQLAESLRQRQPNLEISNTDILCVQIAGLCHDLGHGPFSHMFDGKFLPRARKDKIKHEDLSLKMFDHLVQQNDLYSEFEKHGVTENDRDFIKEQIKGPLKHKSGEWPYKGRGKEKGFLYEIVANKRNGIDVDKWDYFARDCHMLGIKNNFDHERCIKYARVLEVDGELQICSRDKEVGNLYDMFHTRNTLHRRAYQHRVGDIIETMMTEALLLVDEVDSMKIPGTNGKKRKISETVDDMEAYQKLTDTIFDQILWSTDKKLAKAREIMMNIQKRQLYKCVGQVRPPDGSTFDKEKTDEIKNKVFRILEDMKSHLQNEDIIILLVFLDYGMKDKNPIDHVRFYNKGNPNQAIQLKKNEVSDLLPEKFAEQLVRCYCKKRDKASMDQAAEAFSEWSEQEGCTAGEDMTPFKSYKEACQTPPRSTLPPHPKYTPASAGKFKSHIQF</sequence>
<dbReference type="KEGG" id="cvn:111134047"/>
<dbReference type="PANTHER" id="PTHR11373:SF4">
    <property type="entry name" value="DEOXYNUCLEOSIDE TRIPHOSPHATE TRIPHOSPHOHYDROLASE SAMHD1"/>
    <property type="match status" value="1"/>
</dbReference>
<organism evidence="18 19">
    <name type="scientific">Crassostrea virginica</name>
    <name type="common">Eastern oyster</name>
    <dbReference type="NCBI Taxonomy" id="6565"/>
    <lineage>
        <taxon>Eukaryota</taxon>
        <taxon>Metazoa</taxon>
        <taxon>Spiralia</taxon>
        <taxon>Lophotrochozoa</taxon>
        <taxon>Mollusca</taxon>
        <taxon>Bivalvia</taxon>
        <taxon>Autobranchia</taxon>
        <taxon>Pteriomorphia</taxon>
        <taxon>Ostreida</taxon>
        <taxon>Ostreoidea</taxon>
        <taxon>Ostreidae</taxon>
        <taxon>Crassostrea</taxon>
    </lineage>
</organism>
<dbReference type="GeneID" id="111134047"/>
<name>A0A8B8EGD1_CRAVI</name>
<dbReference type="AlphaFoldDB" id="A0A8B8EGD1"/>
<keyword evidence="9" id="KW-0342">GTP-binding</keyword>
<dbReference type="GO" id="GO:0005525">
    <property type="term" value="F:GTP binding"/>
    <property type="evidence" value="ECO:0007669"/>
    <property type="project" value="UniProtKB-KW"/>
</dbReference>
<dbReference type="GO" id="GO:0006260">
    <property type="term" value="P:DNA replication"/>
    <property type="evidence" value="ECO:0007669"/>
    <property type="project" value="UniProtKB-KW"/>
</dbReference>
<dbReference type="GO" id="GO:0005694">
    <property type="term" value="C:chromosome"/>
    <property type="evidence" value="ECO:0007669"/>
    <property type="project" value="UniProtKB-SubCell"/>
</dbReference>
<dbReference type="GO" id="GO:0008832">
    <property type="term" value="F:dGTPase activity"/>
    <property type="evidence" value="ECO:0007669"/>
    <property type="project" value="TreeGrafter"/>
</dbReference>
<feature type="region of interest" description="Disordered" evidence="16">
    <location>
        <begin position="604"/>
        <end position="628"/>
    </location>
</feature>
<evidence type="ECO:0000313" key="19">
    <source>
        <dbReference type="RefSeq" id="XP_022338538.1"/>
    </source>
</evidence>
<evidence type="ECO:0000259" key="17">
    <source>
        <dbReference type="PROSITE" id="PS51831"/>
    </source>
</evidence>
<evidence type="ECO:0000256" key="9">
    <source>
        <dbReference type="ARBA" id="ARBA00023134"/>
    </source>
</evidence>
<evidence type="ECO:0000256" key="11">
    <source>
        <dbReference type="ARBA" id="ARBA00047701"/>
    </source>
</evidence>
<comment type="catalytic activity">
    <reaction evidence="15">
        <text>dTTP + H2O = thymidine + triphosphate + H(+)</text>
        <dbReference type="Rhea" id="RHEA:80079"/>
        <dbReference type="ChEBI" id="CHEBI:15377"/>
        <dbReference type="ChEBI" id="CHEBI:15378"/>
        <dbReference type="ChEBI" id="CHEBI:17748"/>
        <dbReference type="ChEBI" id="CHEBI:18036"/>
        <dbReference type="ChEBI" id="CHEBI:37568"/>
    </reaction>
    <physiologicalReaction direction="left-to-right" evidence="15">
        <dbReference type="Rhea" id="RHEA:80080"/>
    </physiologicalReaction>
</comment>
<comment type="catalytic activity">
    <reaction evidence="11">
        <text>dCTP + H2O = 2'-deoxycytidine + triphosphate + H(+)</text>
        <dbReference type="Rhea" id="RHEA:80083"/>
        <dbReference type="ChEBI" id="CHEBI:15377"/>
        <dbReference type="ChEBI" id="CHEBI:15378"/>
        <dbReference type="ChEBI" id="CHEBI:15698"/>
        <dbReference type="ChEBI" id="CHEBI:18036"/>
        <dbReference type="ChEBI" id="CHEBI:61481"/>
    </reaction>
    <physiologicalReaction direction="left-to-right" evidence="11">
        <dbReference type="Rhea" id="RHEA:80084"/>
    </physiologicalReaction>
</comment>
<dbReference type="InterPro" id="IPR050135">
    <property type="entry name" value="dGTPase-like"/>
</dbReference>
<comment type="catalytic activity">
    <reaction evidence="12">
        <text>dATP + H2O = 2'-deoxyadenosine + triphosphate + H(+)</text>
        <dbReference type="Rhea" id="RHEA:67648"/>
        <dbReference type="ChEBI" id="CHEBI:15377"/>
        <dbReference type="ChEBI" id="CHEBI:15378"/>
        <dbReference type="ChEBI" id="CHEBI:17256"/>
        <dbReference type="ChEBI" id="CHEBI:18036"/>
        <dbReference type="ChEBI" id="CHEBI:61404"/>
    </reaction>
    <physiologicalReaction direction="left-to-right" evidence="12">
        <dbReference type="Rhea" id="RHEA:67649"/>
    </physiologicalReaction>
</comment>
<dbReference type="Gene3D" id="3.30.70.2760">
    <property type="match status" value="1"/>
</dbReference>
<evidence type="ECO:0000256" key="5">
    <source>
        <dbReference type="ARBA" id="ARBA00022533"/>
    </source>
</evidence>
<evidence type="ECO:0000313" key="18">
    <source>
        <dbReference type="Proteomes" id="UP000694844"/>
    </source>
</evidence>
<dbReference type="SUPFAM" id="SSF109604">
    <property type="entry name" value="HD-domain/PDEase-like"/>
    <property type="match status" value="1"/>
</dbReference>
<dbReference type="Pfam" id="PF01966">
    <property type="entry name" value="HD"/>
    <property type="match status" value="1"/>
</dbReference>
<evidence type="ECO:0000256" key="3">
    <source>
        <dbReference type="ARBA" id="ARBA00020285"/>
    </source>
</evidence>
<feature type="compositionally biased region" description="Low complexity" evidence="16">
    <location>
        <begin position="20"/>
        <end position="30"/>
    </location>
</feature>
<evidence type="ECO:0000256" key="12">
    <source>
        <dbReference type="ARBA" id="ARBA00047812"/>
    </source>
</evidence>
<evidence type="ECO:0000256" key="2">
    <source>
        <dbReference type="ARBA" id="ARBA00005776"/>
    </source>
</evidence>
<keyword evidence="5" id="KW-0021">Allosteric enzyme</keyword>
<evidence type="ECO:0000256" key="7">
    <source>
        <dbReference type="ARBA" id="ARBA00022763"/>
    </source>
</evidence>
<dbReference type="InterPro" id="IPR013761">
    <property type="entry name" value="SAM/pointed_sf"/>
</dbReference>
<dbReference type="GO" id="GO:0051607">
    <property type="term" value="P:defense response to virus"/>
    <property type="evidence" value="ECO:0007669"/>
    <property type="project" value="UniProtKB-KW"/>
</dbReference>
<gene>
    <name evidence="19" type="primary">LOC111134047</name>
</gene>
<dbReference type="InterPro" id="IPR006674">
    <property type="entry name" value="HD_domain"/>
</dbReference>
<dbReference type="Gene3D" id="1.10.150.50">
    <property type="entry name" value="Transcription Factor, Ets-1"/>
    <property type="match status" value="1"/>
</dbReference>
<protein>
    <recommendedName>
        <fullName evidence="3">Deoxynucleoside triphosphate triphosphohydrolase SAMHD1</fullName>
    </recommendedName>
</protein>
<dbReference type="GO" id="GO:0006281">
    <property type="term" value="P:DNA repair"/>
    <property type="evidence" value="ECO:0007669"/>
    <property type="project" value="UniProtKB-KW"/>
</dbReference>
<keyword evidence="10" id="KW-0234">DNA repair</keyword>
<comment type="catalytic activity">
    <reaction evidence="14">
        <text>dGTP + H2O = 2'-deoxyguanosine + triphosphate + H(+)</text>
        <dbReference type="Rhea" id="RHEA:15193"/>
        <dbReference type="ChEBI" id="CHEBI:15377"/>
        <dbReference type="ChEBI" id="CHEBI:15378"/>
        <dbReference type="ChEBI" id="CHEBI:17172"/>
        <dbReference type="ChEBI" id="CHEBI:18036"/>
        <dbReference type="ChEBI" id="CHEBI:61429"/>
    </reaction>
    <physiologicalReaction direction="left-to-right" evidence="14">
        <dbReference type="Rhea" id="RHEA:15194"/>
    </physiologicalReaction>
</comment>
<dbReference type="InterPro" id="IPR003607">
    <property type="entry name" value="HD/PDEase_dom"/>
</dbReference>
<evidence type="ECO:0000256" key="4">
    <source>
        <dbReference type="ARBA" id="ARBA00022454"/>
    </source>
</evidence>